<evidence type="ECO:0000256" key="7">
    <source>
        <dbReference type="ARBA" id="ARBA00023204"/>
    </source>
</evidence>
<keyword evidence="5 9" id="KW-0808">Transferase</keyword>
<comment type="function">
    <text evidence="9">Involved in the cellular defense against the biological effects of O6-methylguanine (O6-MeG) and O4-methylthymine (O4-MeT) in DNA. Repairs the methylated nucleobase in DNA by stoichiometrically transferring the methyl group to a cysteine residue in the enzyme. This is a suicide reaction: the enzyme is irreversibly inactivated.</text>
</comment>
<dbReference type="Pfam" id="PF01035">
    <property type="entry name" value="DNA_binding_1"/>
    <property type="match status" value="1"/>
</dbReference>
<evidence type="ECO:0000256" key="9">
    <source>
        <dbReference type="HAMAP-Rule" id="MF_00772"/>
    </source>
</evidence>
<feature type="domain" description="Methylated-DNA-[protein]-cysteine S-methyltransferase DNA binding" evidence="10">
    <location>
        <begin position="67"/>
        <end position="146"/>
    </location>
</feature>
<evidence type="ECO:0000256" key="4">
    <source>
        <dbReference type="ARBA" id="ARBA00022603"/>
    </source>
</evidence>
<keyword evidence="13" id="KW-1185">Reference proteome</keyword>
<dbReference type="EMBL" id="VUMM01000010">
    <property type="protein sequence ID" value="MSS01685.1"/>
    <property type="molecule type" value="Genomic_DNA"/>
</dbReference>
<dbReference type="InterPro" id="IPR001497">
    <property type="entry name" value="MethylDNA_cys_MeTrfase_AS"/>
</dbReference>
<dbReference type="Pfam" id="PF02870">
    <property type="entry name" value="Methyltransf_1N"/>
    <property type="match status" value="1"/>
</dbReference>
<sequence>MSYDSFNSPYGDFILEEKNGKIVKIYPGSLENKETSFICTLCKHQLIEYFEGKRKEFEIPFDVSGTSFQIKVWNEVLKIPYGQTKSYQEIASLIGNPKASRAIGMAVHKNPIPFIIPCHRVIGKKGKLTGYAYGLSFKRELLEMEKKHD</sequence>
<dbReference type="SUPFAM" id="SSF46767">
    <property type="entry name" value="Methylated DNA-protein cysteine methyltransferase, C-terminal domain"/>
    <property type="match status" value="1"/>
</dbReference>
<comment type="caution">
    <text evidence="12">The sequence shown here is derived from an EMBL/GenBank/DDBJ whole genome shotgun (WGS) entry which is preliminary data.</text>
</comment>
<gene>
    <name evidence="12" type="ORF">FYJ50_06180</name>
</gene>
<dbReference type="PROSITE" id="PS00374">
    <property type="entry name" value="MGMT"/>
    <property type="match status" value="1"/>
</dbReference>
<dbReference type="EC" id="2.1.1.63" evidence="9"/>
<keyword evidence="6 9" id="KW-0227">DNA damage</keyword>
<evidence type="ECO:0000259" key="10">
    <source>
        <dbReference type="Pfam" id="PF01035"/>
    </source>
</evidence>
<protein>
    <recommendedName>
        <fullName evidence="9">Methylated-DNA--protein-cysteine methyltransferase</fullName>
        <ecNumber evidence="9">2.1.1.63</ecNumber>
    </recommendedName>
    <alternativeName>
        <fullName evidence="9">6-O-methylguanine-DNA methyltransferase</fullName>
        <shortName evidence="9">MGMT</shortName>
    </alternativeName>
    <alternativeName>
        <fullName evidence="9">O-6-methylguanine-DNA-alkyltransferase</fullName>
    </alternativeName>
</protein>
<dbReference type="GO" id="GO:0003908">
    <property type="term" value="F:methylated-DNA-[protein]-cysteine S-methyltransferase activity"/>
    <property type="evidence" value="ECO:0007669"/>
    <property type="project" value="UniProtKB-UniRule"/>
</dbReference>
<dbReference type="NCBIfam" id="TIGR00589">
    <property type="entry name" value="ogt"/>
    <property type="match status" value="1"/>
</dbReference>
<feature type="domain" description="Methylguanine DNA methyltransferase ribonuclease-like" evidence="11">
    <location>
        <begin position="2"/>
        <end position="62"/>
    </location>
</feature>
<dbReference type="HAMAP" id="MF_00772">
    <property type="entry name" value="OGT"/>
    <property type="match status" value="1"/>
</dbReference>
<evidence type="ECO:0000256" key="5">
    <source>
        <dbReference type="ARBA" id="ARBA00022679"/>
    </source>
</evidence>
<evidence type="ECO:0000313" key="13">
    <source>
        <dbReference type="Proteomes" id="UP000470082"/>
    </source>
</evidence>
<comment type="catalytic activity">
    <reaction evidence="1 9">
        <text>a 4-O-methyl-thymidine in DNA + L-cysteinyl-[protein] = a thymidine in DNA + S-methyl-L-cysteinyl-[protein]</text>
        <dbReference type="Rhea" id="RHEA:53428"/>
        <dbReference type="Rhea" id="RHEA-COMP:10131"/>
        <dbReference type="Rhea" id="RHEA-COMP:10132"/>
        <dbReference type="Rhea" id="RHEA-COMP:13555"/>
        <dbReference type="Rhea" id="RHEA-COMP:13556"/>
        <dbReference type="ChEBI" id="CHEBI:29950"/>
        <dbReference type="ChEBI" id="CHEBI:82612"/>
        <dbReference type="ChEBI" id="CHEBI:137386"/>
        <dbReference type="ChEBI" id="CHEBI:137387"/>
        <dbReference type="EC" id="2.1.1.63"/>
    </reaction>
</comment>
<dbReference type="PANTHER" id="PTHR10815:SF13">
    <property type="entry name" value="METHYLATED-DNA--PROTEIN-CYSTEINE METHYLTRANSFERASE"/>
    <property type="match status" value="1"/>
</dbReference>
<dbReference type="GO" id="GO:0032259">
    <property type="term" value="P:methylation"/>
    <property type="evidence" value="ECO:0007669"/>
    <property type="project" value="UniProtKB-KW"/>
</dbReference>
<dbReference type="GO" id="GO:0005737">
    <property type="term" value="C:cytoplasm"/>
    <property type="evidence" value="ECO:0007669"/>
    <property type="project" value="UniProtKB-SubCell"/>
</dbReference>
<keyword evidence="3 9" id="KW-0963">Cytoplasm</keyword>
<feature type="active site" description="Nucleophile; methyl group acceptor" evidence="9">
    <location>
        <position position="118"/>
    </location>
</feature>
<dbReference type="Gene3D" id="3.30.160.70">
    <property type="entry name" value="Methylated DNA-protein cysteine methyltransferase domain"/>
    <property type="match status" value="1"/>
</dbReference>
<accession>A0A7X2T3Q3</accession>
<evidence type="ECO:0000256" key="2">
    <source>
        <dbReference type="ARBA" id="ARBA00008711"/>
    </source>
</evidence>
<reference evidence="12 13" key="1">
    <citation type="submission" date="2019-08" db="EMBL/GenBank/DDBJ databases">
        <title>In-depth cultivation of the pig gut microbiome towards novel bacterial diversity and tailored functional studies.</title>
        <authorList>
            <person name="Wylensek D."/>
            <person name="Hitch T.C.A."/>
            <person name="Clavel T."/>
        </authorList>
    </citation>
    <scope>NUCLEOTIDE SEQUENCE [LARGE SCALE GENOMIC DNA]</scope>
    <source>
        <strain evidence="12 13">LKV-178-WT-2G</strain>
    </source>
</reference>
<dbReference type="Proteomes" id="UP000470082">
    <property type="component" value="Unassembled WGS sequence"/>
</dbReference>
<dbReference type="Gene3D" id="1.10.10.10">
    <property type="entry name" value="Winged helix-like DNA-binding domain superfamily/Winged helix DNA-binding domain"/>
    <property type="match status" value="1"/>
</dbReference>
<dbReference type="CDD" id="cd06445">
    <property type="entry name" value="ATase"/>
    <property type="match status" value="1"/>
</dbReference>
<comment type="subcellular location">
    <subcellularLocation>
        <location evidence="9">Cytoplasm</location>
    </subcellularLocation>
</comment>
<evidence type="ECO:0000256" key="8">
    <source>
        <dbReference type="ARBA" id="ARBA00049348"/>
    </source>
</evidence>
<evidence type="ECO:0000313" key="12">
    <source>
        <dbReference type="EMBL" id="MSS01685.1"/>
    </source>
</evidence>
<dbReference type="FunFam" id="1.10.10.10:FF:000214">
    <property type="entry name" value="Methylated-DNA--protein-cysteine methyltransferase"/>
    <property type="match status" value="1"/>
</dbReference>
<organism evidence="12 13">
    <name type="scientific">Floccifex porci</name>
    <dbReference type="NCBI Taxonomy" id="2606629"/>
    <lineage>
        <taxon>Bacteria</taxon>
        <taxon>Bacillati</taxon>
        <taxon>Bacillota</taxon>
        <taxon>Erysipelotrichia</taxon>
        <taxon>Erysipelotrichales</taxon>
        <taxon>Erysipelotrichaceae</taxon>
        <taxon>Floccifex</taxon>
    </lineage>
</organism>
<comment type="miscellaneous">
    <text evidence="9">This enzyme catalyzes only one turnover and therefore is not strictly catalytic. According to one definition, an enzyme is a biocatalyst that acts repeatedly and over many reaction cycles.</text>
</comment>
<dbReference type="AlphaFoldDB" id="A0A7X2T3Q3"/>
<dbReference type="InterPro" id="IPR008332">
    <property type="entry name" value="MethylG_MeTrfase_N"/>
</dbReference>
<dbReference type="InterPro" id="IPR014048">
    <property type="entry name" value="MethylDNA_cys_MeTrfase_DNA-bd"/>
</dbReference>
<dbReference type="InterPro" id="IPR036388">
    <property type="entry name" value="WH-like_DNA-bd_sf"/>
</dbReference>
<comment type="similarity">
    <text evidence="2 9">Belongs to the MGMT family.</text>
</comment>
<dbReference type="PANTHER" id="PTHR10815">
    <property type="entry name" value="METHYLATED-DNA--PROTEIN-CYSTEINE METHYLTRANSFERASE"/>
    <property type="match status" value="1"/>
</dbReference>
<dbReference type="InterPro" id="IPR036217">
    <property type="entry name" value="MethylDNA_cys_MeTrfase_DNAb"/>
</dbReference>
<comment type="catalytic activity">
    <reaction evidence="8 9">
        <text>a 6-O-methyl-2'-deoxyguanosine in DNA + L-cysteinyl-[protein] = S-methyl-L-cysteinyl-[protein] + a 2'-deoxyguanosine in DNA</text>
        <dbReference type="Rhea" id="RHEA:24000"/>
        <dbReference type="Rhea" id="RHEA-COMP:10131"/>
        <dbReference type="Rhea" id="RHEA-COMP:10132"/>
        <dbReference type="Rhea" id="RHEA-COMP:11367"/>
        <dbReference type="Rhea" id="RHEA-COMP:11368"/>
        <dbReference type="ChEBI" id="CHEBI:29950"/>
        <dbReference type="ChEBI" id="CHEBI:82612"/>
        <dbReference type="ChEBI" id="CHEBI:85445"/>
        <dbReference type="ChEBI" id="CHEBI:85448"/>
        <dbReference type="EC" id="2.1.1.63"/>
    </reaction>
</comment>
<name>A0A7X2T3Q3_9FIRM</name>
<dbReference type="RefSeq" id="WP_154460222.1">
    <property type="nucleotide sequence ID" value="NZ_VUMM01000010.1"/>
</dbReference>
<keyword evidence="7 9" id="KW-0234">DNA repair</keyword>
<dbReference type="InterPro" id="IPR023546">
    <property type="entry name" value="MGMT"/>
</dbReference>
<dbReference type="SUPFAM" id="SSF53155">
    <property type="entry name" value="Methylated DNA-protein cysteine methyltransferase domain"/>
    <property type="match status" value="1"/>
</dbReference>
<dbReference type="InterPro" id="IPR036631">
    <property type="entry name" value="MGMT_N_sf"/>
</dbReference>
<evidence type="ECO:0000256" key="1">
    <source>
        <dbReference type="ARBA" id="ARBA00001286"/>
    </source>
</evidence>
<proteinExistence type="inferred from homology"/>
<evidence type="ECO:0000259" key="11">
    <source>
        <dbReference type="Pfam" id="PF02870"/>
    </source>
</evidence>
<evidence type="ECO:0000256" key="3">
    <source>
        <dbReference type="ARBA" id="ARBA00022490"/>
    </source>
</evidence>
<dbReference type="GO" id="GO:0006307">
    <property type="term" value="P:DNA alkylation repair"/>
    <property type="evidence" value="ECO:0007669"/>
    <property type="project" value="UniProtKB-UniRule"/>
</dbReference>
<evidence type="ECO:0000256" key="6">
    <source>
        <dbReference type="ARBA" id="ARBA00022763"/>
    </source>
</evidence>
<keyword evidence="4 9" id="KW-0489">Methyltransferase</keyword>